<dbReference type="AlphaFoldDB" id="A0A9R1U154"/>
<accession>A0A9R1U154</accession>
<proteinExistence type="predicted"/>
<dbReference type="GeneID" id="105266692"/>
<keyword evidence="1" id="KW-1185">Reference proteome</keyword>
<gene>
    <name evidence="2" type="primary">LOC105266692</name>
</gene>
<evidence type="ECO:0000313" key="2">
    <source>
        <dbReference type="RefSeq" id="XP_011303342.1"/>
    </source>
</evidence>
<protein>
    <submittedName>
        <fullName evidence="2">Uncharacterized protein</fullName>
    </submittedName>
</protein>
<dbReference type="Proteomes" id="UP000694866">
    <property type="component" value="Unplaced"/>
</dbReference>
<organism evidence="1 2">
    <name type="scientific">Fopius arisanus</name>
    <dbReference type="NCBI Taxonomy" id="64838"/>
    <lineage>
        <taxon>Eukaryota</taxon>
        <taxon>Metazoa</taxon>
        <taxon>Ecdysozoa</taxon>
        <taxon>Arthropoda</taxon>
        <taxon>Hexapoda</taxon>
        <taxon>Insecta</taxon>
        <taxon>Pterygota</taxon>
        <taxon>Neoptera</taxon>
        <taxon>Endopterygota</taxon>
        <taxon>Hymenoptera</taxon>
        <taxon>Apocrita</taxon>
        <taxon>Ichneumonoidea</taxon>
        <taxon>Braconidae</taxon>
        <taxon>Opiinae</taxon>
        <taxon>Fopius</taxon>
    </lineage>
</organism>
<dbReference type="KEGG" id="fas:105266692"/>
<evidence type="ECO:0000313" key="1">
    <source>
        <dbReference type="Proteomes" id="UP000694866"/>
    </source>
</evidence>
<sequence>MWSNSKACGKIGEIDSTNGVKRNEITMEHNCGVIGVGIVQKIAYNEREDHMHMTFSSACIRCGLCLAIADKIDNIRLTLYDTKSCDSYRGSADTGVRLSTICENSFSDFRLRELRGRRFIGENIPGSIIIKSSGDGLWGEKLRDKCEEILTTIEPEDLLKHLRDRCKTRDTNLRDILCQGRMGASRDCRGIFIPR</sequence>
<dbReference type="RefSeq" id="XP_011303342.1">
    <property type="nucleotide sequence ID" value="XM_011305040.1"/>
</dbReference>
<name>A0A9R1U154_9HYME</name>
<reference evidence="2" key="1">
    <citation type="submission" date="2025-08" db="UniProtKB">
        <authorList>
            <consortium name="RefSeq"/>
        </authorList>
    </citation>
    <scope>IDENTIFICATION</scope>
    <source>
        <strain evidence="2">USDA-PBARC FA_bdor</strain>
        <tissue evidence="2">Whole organism</tissue>
    </source>
</reference>
<dbReference type="OrthoDB" id="417078at2759"/>